<feature type="domain" description="D-serine dehydratase-like" evidence="3">
    <location>
        <begin position="315"/>
        <end position="424"/>
    </location>
</feature>
<keyword evidence="2" id="KW-0456">Lyase</keyword>
<dbReference type="EMBL" id="JAKGSG010000007">
    <property type="protein sequence ID" value="MCF4119795.1"/>
    <property type="molecule type" value="Genomic_DNA"/>
</dbReference>
<dbReference type="RefSeq" id="WP_236087506.1">
    <property type="nucleotide sequence ID" value="NZ_JAKGSG010000007.1"/>
</dbReference>
<evidence type="ECO:0000313" key="5">
    <source>
        <dbReference type="Proteomes" id="UP001165405"/>
    </source>
</evidence>
<sequence length="436" mass="44324">MIHKGLAVPVVLDLGTTGPGIPGSGAAPGAVTARALVGRRVDDGAFSWPLLTLDEAALDHNIATVAGAIAACGAEHAPHVKTHMSRDLTERQLAAGAWGGTVATPAQLRTFLGWGLAGGGRRAILANELVDPREVAWLRGVLDRGEADEVWVYVDSARGVEMLARGFAGAGRSGLGVLVELGTPGGRTGVRTPAAAVALARAAADAGLRVLGVAGYEGPVASGTSAEELAAVAGWCAAVREAAAGVAPLVDGPVVLSAGGSAHADVVLRELTRPLAVAAGTRVVLRSGAYVTHDHGHYARADPWARLGATPLRPAITLWGQVLSAPEAGRVICGVGRRDVSFDIDLPVPLWVRPVSDAGRLGPARDLAPGGAQAGGARVTALNDQHAYLEVADGDATAPGDVVGFGISHPCTTLDKWRVAVLVRGDEVTGLVTLDF</sequence>
<dbReference type="Gene3D" id="3.20.20.10">
    <property type="entry name" value="Alanine racemase"/>
    <property type="match status" value="1"/>
</dbReference>
<comment type="similarity">
    <text evidence="1">Belongs to the DSD1 family.</text>
</comment>
<dbReference type="Gene3D" id="2.40.37.20">
    <property type="entry name" value="D-serine dehydratase-like domain"/>
    <property type="match status" value="1"/>
</dbReference>
<dbReference type="GO" id="GO:0016829">
    <property type="term" value="F:lyase activity"/>
    <property type="evidence" value="ECO:0007669"/>
    <property type="project" value="UniProtKB-KW"/>
</dbReference>
<organism evidence="4 5">
    <name type="scientific">Antribacter soli</name>
    <dbReference type="NCBI Taxonomy" id="2910976"/>
    <lineage>
        <taxon>Bacteria</taxon>
        <taxon>Bacillati</taxon>
        <taxon>Actinomycetota</taxon>
        <taxon>Actinomycetes</taxon>
        <taxon>Micrococcales</taxon>
        <taxon>Promicromonosporaceae</taxon>
        <taxon>Antribacter</taxon>
    </lineage>
</organism>
<protein>
    <submittedName>
        <fullName evidence="4">Alanine racemase</fullName>
        <ecNumber evidence="4">5.1.1.1</ecNumber>
    </submittedName>
</protein>
<dbReference type="InterPro" id="IPR001608">
    <property type="entry name" value="Ala_racemase_N"/>
</dbReference>
<dbReference type="PANTHER" id="PTHR28004">
    <property type="entry name" value="ZGC:162816-RELATED"/>
    <property type="match status" value="1"/>
</dbReference>
<proteinExistence type="inferred from homology"/>
<dbReference type="Proteomes" id="UP001165405">
    <property type="component" value="Unassembled WGS sequence"/>
</dbReference>
<dbReference type="InterPro" id="IPR029066">
    <property type="entry name" value="PLP-binding_barrel"/>
</dbReference>
<name>A0AA41QBL9_9MICO</name>
<dbReference type="SUPFAM" id="SSF51419">
    <property type="entry name" value="PLP-binding barrel"/>
    <property type="match status" value="1"/>
</dbReference>
<keyword evidence="5" id="KW-1185">Reference proteome</keyword>
<dbReference type="PANTHER" id="PTHR28004:SF8">
    <property type="entry name" value="D-SERINE DEAMINASE"/>
    <property type="match status" value="1"/>
</dbReference>
<accession>A0AA41QBL9</accession>
<dbReference type="InterPro" id="IPR051466">
    <property type="entry name" value="D-amino_acid_metab_enzyme"/>
</dbReference>
<evidence type="ECO:0000256" key="2">
    <source>
        <dbReference type="ARBA" id="ARBA00023239"/>
    </source>
</evidence>
<dbReference type="InterPro" id="IPR042208">
    <property type="entry name" value="D-ser_dehydrat-like_sf"/>
</dbReference>
<dbReference type="InterPro" id="IPR026956">
    <property type="entry name" value="D-ser_dehydrat-like_dom"/>
</dbReference>
<reference evidence="4" key="1">
    <citation type="submission" date="2022-01" db="EMBL/GenBank/DDBJ databases">
        <title>Antribacter sp. nov., isolated from Guizhou of China.</title>
        <authorList>
            <person name="Chengliang C."/>
            <person name="Ya Z."/>
        </authorList>
    </citation>
    <scope>NUCLEOTIDE SEQUENCE</scope>
    <source>
        <strain evidence="4">KLBMP 9083</strain>
    </source>
</reference>
<keyword evidence="4" id="KW-0413">Isomerase</keyword>
<evidence type="ECO:0000259" key="3">
    <source>
        <dbReference type="SMART" id="SM01119"/>
    </source>
</evidence>
<comment type="caution">
    <text evidence="4">The sequence shown here is derived from an EMBL/GenBank/DDBJ whole genome shotgun (WGS) entry which is preliminary data.</text>
</comment>
<dbReference type="GO" id="GO:0008784">
    <property type="term" value="F:alanine racemase activity"/>
    <property type="evidence" value="ECO:0007669"/>
    <property type="project" value="UniProtKB-EC"/>
</dbReference>
<dbReference type="Pfam" id="PF14031">
    <property type="entry name" value="D-ser_dehydrat"/>
    <property type="match status" value="1"/>
</dbReference>
<dbReference type="Pfam" id="PF01168">
    <property type="entry name" value="Ala_racemase_N"/>
    <property type="match status" value="1"/>
</dbReference>
<dbReference type="AlphaFoldDB" id="A0AA41QBL9"/>
<evidence type="ECO:0000313" key="4">
    <source>
        <dbReference type="EMBL" id="MCF4119795.1"/>
    </source>
</evidence>
<dbReference type="SMART" id="SM01119">
    <property type="entry name" value="D-ser_dehydrat"/>
    <property type="match status" value="1"/>
</dbReference>
<gene>
    <name evidence="4" type="ORF">L1785_02270</name>
</gene>
<dbReference type="EC" id="5.1.1.1" evidence="4"/>
<evidence type="ECO:0000256" key="1">
    <source>
        <dbReference type="ARBA" id="ARBA00005323"/>
    </source>
</evidence>